<evidence type="ECO:0000313" key="2">
    <source>
        <dbReference type="EMBL" id="CAF0948147.1"/>
    </source>
</evidence>
<dbReference type="EMBL" id="CAJNOL010000777">
    <property type="protein sequence ID" value="CAF1196342.1"/>
    <property type="molecule type" value="Genomic_DNA"/>
</dbReference>
<sequence length="66" mass="7483">MSRSENIDQDSTPPPPSSSLTNRHFLIVPSFNPERRHSWANIVSHISARNSNINPYINVANVEITR</sequence>
<dbReference type="EMBL" id="CAJOBD010001059">
    <property type="protein sequence ID" value="CAF3754823.1"/>
    <property type="molecule type" value="Genomic_DNA"/>
</dbReference>
<gene>
    <name evidence="8" type="ORF">FNK824_LOCUS13752</name>
    <name evidence="7" type="ORF">JBS370_LOCUS12775</name>
    <name evidence="5" type="ORF">JXQ802_LOCUS24168</name>
    <name evidence="6" type="ORF">OTI717_LOCUS11973</name>
    <name evidence="3" type="ORF">RFH988_LOCUS16672</name>
    <name evidence="4" type="ORF">SEV965_LOCUS20396</name>
    <name evidence="2" type="ORF">ZHD862_LOCUS9852</name>
</gene>
<protein>
    <submittedName>
        <fullName evidence="4">Uncharacterized protein</fullName>
    </submittedName>
</protein>
<evidence type="ECO:0000313" key="7">
    <source>
        <dbReference type="EMBL" id="CAF3754823.1"/>
    </source>
</evidence>
<dbReference type="OrthoDB" id="10067252at2759"/>
<proteinExistence type="predicted"/>
<dbReference type="EMBL" id="CAJOBE010001833">
    <property type="protein sequence ID" value="CAF3777978.1"/>
    <property type="molecule type" value="Genomic_DNA"/>
</dbReference>
<dbReference type="Proteomes" id="UP000663836">
    <property type="component" value="Unassembled WGS sequence"/>
</dbReference>
<accession>A0A814VEL8</accession>
<evidence type="ECO:0000313" key="4">
    <source>
        <dbReference type="EMBL" id="CAF1187365.1"/>
    </source>
</evidence>
<dbReference type="EMBL" id="CAJNOU010001323">
    <property type="protein sequence ID" value="CAF1187365.1"/>
    <property type="molecule type" value="Genomic_DNA"/>
</dbReference>
<dbReference type="Proteomes" id="UP000663889">
    <property type="component" value="Unassembled WGS sequence"/>
</dbReference>
<reference evidence="4" key="1">
    <citation type="submission" date="2021-02" db="EMBL/GenBank/DDBJ databases">
        <authorList>
            <person name="Nowell W R."/>
        </authorList>
    </citation>
    <scope>NUCLEOTIDE SEQUENCE</scope>
</reference>
<keyword evidence="9" id="KW-1185">Reference proteome</keyword>
<evidence type="ECO:0000313" key="6">
    <source>
        <dbReference type="EMBL" id="CAF3692416.1"/>
    </source>
</evidence>
<dbReference type="EMBL" id="CAJNOT010000344">
    <property type="protein sequence ID" value="CAF0948147.1"/>
    <property type="molecule type" value="Genomic_DNA"/>
</dbReference>
<dbReference type="AlphaFoldDB" id="A0A814VEL8"/>
<evidence type="ECO:0000313" key="5">
    <source>
        <dbReference type="EMBL" id="CAF1196342.1"/>
    </source>
</evidence>
<evidence type="ECO:0000256" key="1">
    <source>
        <dbReference type="SAM" id="MobiDB-lite"/>
    </source>
</evidence>
<dbReference type="EMBL" id="CAJNOO010000863">
    <property type="protein sequence ID" value="CAF1049844.1"/>
    <property type="molecule type" value="Genomic_DNA"/>
</dbReference>
<evidence type="ECO:0000313" key="3">
    <source>
        <dbReference type="EMBL" id="CAF1049844.1"/>
    </source>
</evidence>
<dbReference type="Proteomes" id="UP000663874">
    <property type="component" value="Unassembled WGS sequence"/>
</dbReference>
<comment type="caution">
    <text evidence="4">The sequence shown here is derived from an EMBL/GenBank/DDBJ whole genome shotgun (WGS) entry which is preliminary data.</text>
</comment>
<organism evidence="4 10">
    <name type="scientific">Rotaria sordida</name>
    <dbReference type="NCBI Taxonomy" id="392033"/>
    <lineage>
        <taxon>Eukaryota</taxon>
        <taxon>Metazoa</taxon>
        <taxon>Spiralia</taxon>
        <taxon>Gnathifera</taxon>
        <taxon>Rotifera</taxon>
        <taxon>Eurotatoria</taxon>
        <taxon>Bdelloidea</taxon>
        <taxon>Philodinida</taxon>
        <taxon>Philodinidae</taxon>
        <taxon>Rotaria</taxon>
    </lineage>
</organism>
<dbReference type="Proteomes" id="UP000663882">
    <property type="component" value="Unassembled WGS sequence"/>
</dbReference>
<feature type="region of interest" description="Disordered" evidence="1">
    <location>
        <begin position="1"/>
        <end position="22"/>
    </location>
</feature>
<dbReference type="Proteomes" id="UP000663823">
    <property type="component" value="Unassembled WGS sequence"/>
</dbReference>
<evidence type="ECO:0000313" key="8">
    <source>
        <dbReference type="EMBL" id="CAF3777978.1"/>
    </source>
</evidence>
<dbReference type="Proteomes" id="UP000663870">
    <property type="component" value="Unassembled WGS sequence"/>
</dbReference>
<evidence type="ECO:0000313" key="10">
    <source>
        <dbReference type="Proteomes" id="UP000663889"/>
    </source>
</evidence>
<dbReference type="Proteomes" id="UP000663864">
    <property type="component" value="Unassembled WGS sequence"/>
</dbReference>
<evidence type="ECO:0000313" key="9">
    <source>
        <dbReference type="Proteomes" id="UP000663870"/>
    </source>
</evidence>
<name>A0A814VEL8_9BILA</name>
<dbReference type="EMBL" id="CAJOAX010001172">
    <property type="protein sequence ID" value="CAF3692416.1"/>
    <property type="molecule type" value="Genomic_DNA"/>
</dbReference>